<evidence type="ECO:0000256" key="4">
    <source>
        <dbReference type="ARBA" id="ARBA00022884"/>
    </source>
</evidence>
<feature type="compositionally biased region" description="Basic and acidic residues" evidence="6">
    <location>
        <begin position="1"/>
        <end position="10"/>
    </location>
</feature>
<dbReference type="HAMAP" id="MF_00765">
    <property type="entry name" value="DarP"/>
    <property type="match status" value="1"/>
</dbReference>
<evidence type="ECO:0000256" key="3">
    <source>
        <dbReference type="ARBA" id="ARBA00022730"/>
    </source>
</evidence>
<dbReference type="AlphaFoldDB" id="W0DL55"/>
<dbReference type="GO" id="GO:0043022">
    <property type="term" value="F:ribosome binding"/>
    <property type="evidence" value="ECO:0007669"/>
    <property type="project" value="UniProtKB-UniRule"/>
</dbReference>
<comment type="subcellular location">
    <subcellularLocation>
        <location evidence="5">Cytoplasm</location>
    </subcellularLocation>
    <text evidence="5">Associates with late stage pre-50S ribosomal subunits.</text>
</comment>
<keyword evidence="3 5" id="KW-0699">rRNA-binding</keyword>
<dbReference type="EMBL" id="CP007029">
    <property type="protein sequence ID" value="AHE99161.1"/>
    <property type="molecule type" value="Genomic_DNA"/>
</dbReference>
<dbReference type="NCBIfam" id="NF003593">
    <property type="entry name" value="PRK05255.1-1"/>
    <property type="match status" value="1"/>
</dbReference>
<keyword evidence="1 5" id="KW-0963">Cytoplasm</keyword>
<dbReference type="GO" id="GO:0005829">
    <property type="term" value="C:cytosol"/>
    <property type="evidence" value="ECO:0007669"/>
    <property type="project" value="TreeGrafter"/>
</dbReference>
<dbReference type="SUPFAM" id="SSF158710">
    <property type="entry name" value="PSPTO4464-like"/>
    <property type="match status" value="1"/>
</dbReference>
<dbReference type="KEGG" id="tti:THITH_13835"/>
<comment type="function">
    <text evidence="5">Member of a network of 50S ribosomal subunit biogenesis factors which assembles along the 30S-50S interface, preventing incorrect 23S rRNA structures from forming. Promotes peptidyl transferase center (PTC) maturation.</text>
</comment>
<sequence>MREDDLESPRRPSRSQRKRESSALQDLGAALVKLPPQRVRAMDLPDTLRAAVLEAQGIASRGALRRQMQYIGRLMRAVDPAPIDAQLAALRGESERARADFHALERWRERLLADDSALTEWLESHPAADAQHLRQLIRNARREAAEGKPPRASRALFRFLAASRPGGAQGLAQPDPDKA</sequence>
<evidence type="ECO:0000256" key="5">
    <source>
        <dbReference type="HAMAP-Rule" id="MF_00765"/>
    </source>
</evidence>
<dbReference type="Gene3D" id="1.10.60.30">
    <property type="entry name" value="PSPTO4464-like domains"/>
    <property type="match status" value="2"/>
</dbReference>
<evidence type="ECO:0000256" key="1">
    <source>
        <dbReference type="ARBA" id="ARBA00022490"/>
    </source>
</evidence>
<dbReference type="Proteomes" id="UP000005289">
    <property type="component" value="Chromosome"/>
</dbReference>
<organism evidence="7 8">
    <name type="scientific">Thioalkalivibrio paradoxus ARh 1</name>
    <dbReference type="NCBI Taxonomy" id="713585"/>
    <lineage>
        <taxon>Bacteria</taxon>
        <taxon>Pseudomonadati</taxon>
        <taxon>Pseudomonadota</taxon>
        <taxon>Gammaproteobacteria</taxon>
        <taxon>Chromatiales</taxon>
        <taxon>Ectothiorhodospiraceae</taxon>
        <taxon>Thioalkalivibrio</taxon>
    </lineage>
</organism>
<dbReference type="PANTHER" id="PTHR38101">
    <property type="entry name" value="UPF0307 PROTEIN YJGA"/>
    <property type="match status" value="1"/>
</dbReference>
<gene>
    <name evidence="5" type="primary">darP</name>
    <name evidence="7" type="ORF">THITH_13835</name>
</gene>
<dbReference type="GO" id="GO:0019843">
    <property type="term" value="F:rRNA binding"/>
    <property type="evidence" value="ECO:0007669"/>
    <property type="project" value="UniProtKB-UniRule"/>
</dbReference>
<keyword evidence="2 5" id="KW-0690">Ribosome biogenesis</keyword>
<proteinExistence type="inferred from homology"/>
<dbReference type="GO" id="GO:1902626">
    <property type="term" value="P:assembly of large subunit precursor of preribosome"/>
    <property type="evidence" value="ECO:0007669"/>
    <property type="project" value="UniProtKB-UniRule"/>
</dbReference>
<dbReference type="OrthoDB" id="5293604at2"/>
<keyword evidence="8" id="KW-1185">Reference proteome</keyword>
<dbReference type="InterPro" id="IPR006839">
    <property type="entry name" value="DarP"/>
</dbReference>
<dbReference type="InterPro" id="IPR023153">
    <property type="entry name" value="DarP_sf"/>
</dbReference>
<dbReference type="STRING" id="713585.THITH_13835"/>
<dbReference type="PIRSF" id="PIRSF016183">
    <property type="entry name" value="UCP016183"/>
    <property type="match status" value="1"/>
</dbReference>
<evidence type="ECO:0000256" key="6">
    <source>
        <dbReference type="SAM" id="MobiDB-lite"/>
    </source>
</evidence>
<dbReference type="PANTHER" id="PTHR38101:SF1">
    <property type="entry name" value="UPF0307 PROTEIN YJGA"/>
    <property type="match status" value="1"/>
</dbReference>
<protein>
    <recommendedName>
        <fullName evidence="5">Dual-action ribosomal maturation protein DarP</fullName>
    </recommendedName>
    <alternativeName>
        <fullName evidence="5">Large ribosomal subunit assembly factor DarP</fullName>
    </alternativeName>
</protein>
<dbReference type="Pfam" id="PF04751">
    <property type="entry name" value="DarP"/>
    <property type="match status" value="1"/>
</dbReference>
<evidence type="ECO:0000313" key="8">
    <source>
        <dbReference type="Proteomes" id="UP000005289"/>
    </source>
</evidence>
<keyword evidence="4 5" id="KW-0694">RNA-binding</keyword>
<dbReference type="RefSeq" id="WP_006748956.1">
    <property type="nucleotide sequence ID" value="NZ_CP007029.1"/>
</dbReference>
<comment type="similarity">
    <text evidence="5">Belongs to the DarP family.</text>
</comment>
<feature type="region of interest" description="Disordered" evidence="6">
    <location>
        <begin position="1"/>
        <end position="24"/>
    </location>
</feature>
<evidence type="ECO:0000313" key="7">
    <source>
        <dbReference type="EMBL" id="AHE99161.1"/>
    </source>
</evidence>
<accession>W0DL55</accession>
<evidence type="ECO:0000256" key="2">
    <source>
        <dbReference type="ARBA" id="ARBA00022517"/>
    </source>
</evidence>
<name>W0DL55_9GAMM</name>
<dbReference type="HOGENOM" id="CLU_106757_3_0_6"/>
<reference evidence="7 8" key="1">
    <citation type="submission" date="2013-12" db="EMBL/GenBank/DDBJ databases">
        <authorList>
            <consortium name="DOE Joint Genome Institute"/>
            <person name="Muyzer G."/>
            <person name="Huntemann M."/>
            <person name="Han J."/>
            <person name="Chen A."/>
            <person name="Kyrpides N."/>
            <person name="Mavromatis K."/>
            <person name="Markowitz V."/>
            <person name="Palaniappan K."/>
            <person name="Ivanova N."/>
            <person name="Schaumberg A."/>
            <person name="Pati A."/>
            <person name="Liolios K."/>
            <person name="Nordberg H.P."/>
            <person name="Cantor M.N."/>
            <person name="Hua S.X."/>
            <person name="Woyke T."/>
        </authorList>
    </citation>
    <scope>NUCLEOTIDE SEQUENCE [LARGE SCALE GENOMIC DNA]</scope>
    <source>
        <strain evidence="7 8">ARh 1</strain>
    </source>
</reference>
<dbReference type="CDD" id="cd16331">
    <property type="entry name" value="YjgA-like"/>
    <property type="match status" value="1"/>
</dbReference>